<sequence length="182" mass="18506">MHRTRGKVLGVAVAIAATGLLAACGDNDSTATSTPTLAPTTTATSRPAAAPTSPAETGHEGHESTPAPAPEQAPPAETAAPERPQPVPTNQVPPADTSNLTEKDRKFLDALKAQGVNPSSPDIALSIGSYVCQGVAAGASEADLTTFVNAMAGSDPSFDPAKMPVEQAGQIYIQTAKQNYCQ</sequence>
<evidence type="ECO:0000313" key="4">
    <source>
        <dbReference type="EMBL" id="MFI2475457.1"/>
    </source>
</evidence>
<feature type="compositionally biased region" description="Low complexity" evidence="1">
    <location>
        <begin position="25"/>
        <end position="56"/>
    </location>
</feature>
<feature type="signal peptide" evidence="2">
    <location>
        <begin position="1"/>
        <end position="22"/>
    </location>
</feature>
<name>A0ABW7X2X5_9NOCA</name>
<feature type="compositionally biased region" description="Polar residues" evidence="1">
    <location>
        <begin position="88"/>
        <end position="100"/>
    </location>
</feature>
<dbReference type="Proteomes" id="UP001611415">
    <property type="component" value="Unassembled WGS sequence"/>
</dbReference>
<keyword evidence="5" id="KW-1185">Reference proteome</keyword>
<evidence type="ECO:0000313" key="5">
    <source>
        <dbReference type="Proteomes" id="UP001611415"/>
    </source>
</evidence>
<evidence type="ECO:0000259" key="3">
    <source>
        <dbReference type="Pfam" id="PF05305"/>
    </source>
</evidence>
<evidence type="ECO:0000256" key="2">
    <source>
        <dbReference type="SAM" id="SignalP"/>
    </source>
</evidence>
<keyword evidence="2" id="KW-0732">Signal</keyword>
<dbReference type="InterPro" id="IPR007969">
    <property type="entry name" value="DUF732"/>
</dbReference>
<accession>A0ABW7X2X5</accession>
<proteinExistence type="predicted"/>
<dbReference type="EMBL" id="JBIRYO010000011">
    <property type="protein sequence ID" value="MFI2475457.1"/>
    <property type="molecule type" value="Genomic_DNA"/>
</dbReference>
<organism evidence="4 5">
    <name type="scientific">Nocardia xishanensis</name>
    <dbReference type="NCBI Taxonomy" id="238964"/>
    <lineage>
        <taxon>Bacteria</taxon>
        <taxon>Bacillati</taxon>
        <taxon>Actinomycetota</taxon>
        <taxon>Actinomycetes</taxon>
        <taxon>Mycobacteriales</taxon>
        <taxon>Nocardiaceae</taxon>
        <taxon>Nocardia</taxon>
    </lineage>
</organism>
<gene>
    <name evidence="4" type="ORF">ACH49W_18940</name>
</gene>
<comment type="caution">
    <text evidence="4">The sequence shown here is derived from an EMBL/GenBank/DDBJ whole genome shotgun (WGS) entry which is preliminary data.</text>
</comment>
<feature type="region of interest" description="Disordered" evidence="1">
    <location>
        <begin position="25"/>
        <end position="105"/>
    </location>
</feature>
<evidence type="ECO:0000256" key="1">
    <source>
        <dbReference type="SAM" id="MobiDB-lite"/>
    </source>
</evidence>
<protein>
    <submittedName>
        <fullName evidence="4">DUF732 domain-containing protein</fullName>
    </submittedName>
</protein>
<feature type="chain" id="PRO_5046520476" evidence="2">
    <location>
        <begin position="23"/>
        <end position="182"/>
    </location>
</feature>
<dbReference type="Pfam" id="PF05305">
    <property type="entry name" value="DUF732"/>
    <property type="match status" value="1"/>
</dbReference>
<dbReference type="PROSITE" id="PS51257">
    <property type="entry name" value="PROKAR_LIPOPROTEIN"/>
    <property type="match status" value="1"/>
</dbReference>
<dbReference type="RefSeq" id="WP_068058384.1">
    <property type="nucleotide sequence ID" value="NZ_JBEYCD010000014.1"/>
</dbReference>
<feature type="domain" description="DUF732" evidence="3">
    <location>
        <begin position="103"/>
        <end position="181"/>
    </location>
</feature>
<reference evidence="4 5" key="1">
    <citation type="submission" date="2024-10" db="EMBL/GenBank/DDBJ databases">
        <title>The Natural Products Discovery Center: Release of the First 8490 Sequenced Strains for Exploring Actinobacteria Biosynthetic Diversity.</title>
        <authorList>
            <person name="Kalkreuter E."/>
            <person name="Kautsar S.A."/>
            <person name="Yang D."/>
            <person name="Bader C.D."/>
            <person name="Teijaro C.N."/>
            <person name="Fluegel L."/>
            <person name="Davis C.M."/>
            <person name="Simpson J.R."/>
            <person name="Lauterbach L."/>
            <person name="Steele A.D."/>
            <person name="Gui C."/>
            <person name="Meng S."/>
            <person name="Li G."/>
            <person name="Viehrig K."/>
            <person name="Ye F."/>
            <person name="Su P."/>
            <person name="Kiefer A.F."/>
            <person name="Nichols A."/>
            <person name="Cepeda A.J."/>
            <person name="Yan W."/>
            <person name="Fan B."/>
            <person name="Jiang Y."/>
            <person name="Adhikari A."/>
            <person name="Zheng C.-J."/>
            <person name="Schuster L."/>
            <person name="Cowan T.M."/>
            <person name="Smanski M.J."/>
            <person name="Chevrette M.G."/>
            <person name="De Carvalho L.P.S."/>
            <person name="Shen B."/>
        </authorList>
    </citation>
    <scope>NUCLEOTIDE SEQUENCE [LARGE SCALE GENOMIC DNA]</scope>
    <source>
        <strain evidence="4 5">NPDC019275</strain>
    </source>
</reference>